<organism evidence="2 3">
    <name type="scientific">Tetrapyrgos nigripes</name>
    <dbReference type="NCBI Taxonomy" id="182062"/>
    <lineage>
        <taxon>Eukaryota</taxon>
        <taxon>Fungi</taxon>
        <taxon>Dikarya</taxon>
        <taxon>Basidiomycota</taxon>
        <taxon>Agaricomycotina</taxon>
        <taxon>Agaricomycetes</taxon>
        <taxon>Agaricomycetidae</taxon>
        <taxon>Agaricales</taxon>
        <taxon>Marasmiineae</taxon>
        <taxon>Marasmiaceae</taxon>
        <taxon>Tetrapyrgos</taxon>
    </lineage>
</organism>
<proteinExistence type="predicted"/>
<dbReference type="GO" id="GO:0005262">
    <property type="term" value="F:calcium channel activity"/>
    <property type="evidence" value="ECO:0007669"/>
    <property type="project" value="InterPro"/>
</dbReference>
<dbReference type="GO" id="GO:0098703">
    <property type="term" value="P:calcium ion import across plasma membrane"/>
    <property type="evidence" value="ECO:0007669"/>
    <property type="project" value="InterPro"/>
</dbReference>
<keyword evidence="3" id="KW-1185">Reference proteome</keyword>
<comment type="caution">
    <text evidence="2">The sequence shown here is derived from an EMBL/GenBank/DDBJ whole genome shotgun (WGS) entry which is preliminary data.</text>
</comment>
<sequence length="224" mass="24656">MSYLPSEVSHISQELPFQPLSTACSSPLYPTVKNLICHPSRNTPDRPQSTTREPSHLPSQTLIGYLRNFTQFLSTFACGRDYYSPLQTCSDCQGEYQTGFCTISFPRCGEVSPSASASSRSLQRWNGDQMVLAVPALASQSKRDPSRNSNFPAVGSSYQLLLLWIETCSSFLGFGCPDVNYNANVSYAVGFLKYKSTKKRSGLTGTVQDRYGNVWRNSGGGDPL</sequence>
<dbReference type="Pfam" id="PF12929">
    <property type="entry name" value="Mid1"/>
    <property type="match status" value="1"/>
</dbReference>
<dbReference type="InterPro" id="IPR024338">
    <property type="entry name" value="MID1/Yam8"/>
</dbReference>
<gene>
    <name evidence="2" type="ORF">D9758_006652</name>
</gene>
<dbReference type="PANTHER" id="PTHR39142">
    <property type="entry name" value="MID1P"/>
    <property type="match status" value="1"/>
</dbReference>
<dbReference type="PANTHER" id="PTHR39142:SF1">
    <property type="entry name" value="AEL197CP"/>
    <property type="match status" value="1"/>
</dbReference>
<dbReference type="EMBL" id="JAACJM010000025">
    <property type="protein sequence ID" value="KAF5365989.1"/>
    <property type="molecule type" value="Genomic_DNA"/>
</dbReference>
<protein>
    <submittedName>
        <fullName evidence="2">Uncharacterized protein</fullName>
    </submittedName>
</protein>
<name>A0A8H5GIZ3_9AGAR</name>
<dbReference type="Proteomes" id="UP000559256">
    <property type="component" value="Unassembled WGS sequence"/>
</dbReference>
<dbReference type="AlphaFoldDB" id="A0A8H5GIZ3"/>
<accession>A0A8H5GIZ3</accession>
<dbReference type="OrthoDB" id="5405745at2759"/>
<evidence type="ECO:0000313" key="3">
    <source>
        <dbReference type="Proteomes" id="UP000559256"/>
    </source>
</evidence>
<evidence type="ECO:0000313" key="2">
    <source>
        <dbReference type="EMBL" id="KAF5365989.1"/>
    </source>
</evidence>
<feature type="compositionally biased region" description="Polar residues" evidence="1">
    <location>
        <begin position="40"/>
        <end position="57"/>
    </location>
</feature>
<reference evidence="2 3" key="1">
    <citation type="journal article" date="2020" name="ISME J.">
        <title>Uncovering the hidden diversity of litter-decomposition mechanisms in mushroom-forming fungi.</title>
        <authorList>
            <person name="Floudas D."/>
            <person name="Bentzer J."/>
            <person name="Ahren D."/>
            <person name="Johansson T."/>
            <person name="Persson P."/>
            <person name="Tunlid A."/>
        </authorList>
    </citation>
    <scope>NUCLEOTIDE SEQUENCE [LARGE SCALE GENOMIC DNA]</scope>
    <source>
        <strain evidence="2 3">CBS 291.85</strain>
    </source>
</reference>
<feature type="region of interest" description="Disordered" evidence="1">
    <location>
        <begin position="38"/>
        <end position="57"/>
    </location>
</feature>
<evidence type="ECO:0000256" key="1">
    <source>
        <dbReference type="SAM" id="MobiDB-lite"/>
    </source>
</evidence>